<gene>
    <name evidence="1" type="ORF">G7058_03645</name>
</gene>
<dbReference type="SUPFAM" id="SSF53098">
    <property type="entry name" value="Ribonuclease H-like"/>
    <property type="match status" value="1"/>
</dbReference>
<dbReference type="InterPro" id="IPR012337">
    <property type="entry name" value="RNaseH-like_sf"/>
</dbReference>
<dbReference type="Gene3D" id="3.90.350.10">
    <property type="entry name" value="Transposase Inhibitor Protein From Tn5, Chain A, domain 1"/>
    <property type="match status" value="1"/>
</dbReference>
<evidence type="ECO:0000313" key="2">
    <source>
        <dbReference type="Proteomes" id="UP000501830"/>
    </source>
</evidence>
<dbReference type="AlphaFoldDB" id="A0A6G7WGA9"/>
<dbReference type="Proteomes" id="UP000501830">
    <property type="component" value="Chromosome"/>
</dbReference>
<proteinExistence type="predicted"/>
<name>A0A6G7WGA9_9LACT</name>
<dbReference type="GeneID" id="94552359"/>
<organism evidence="1 2">
    <name type="scientific">Jeotgalibaca porci</name>
    <dbReference type="NCBI Taxonomy" id="1868793"/>
    <lineage>
        <taxon>Bacteria</taxon>
        <taxon>Bacillati</taxon>
        <taxon>Bacillota</taxon>
        <taxon>Bacilli</taxon>
        <taxon>Lactobacillales</taxon>
        <taxon>Carnobacteriaceae</taxon>
        <taxon>Jeotgalibaca</taxon>
    </lineage>
</organism>
<dbReference type="RefSeq" id="WP_166062279.1">
    <property type="nucleotide sequence ID" value="NZ_CP049889.1"/>
</dbReference>
<dbReference type="KEGG" id="jpo:G7058_03645"/>
<dbReference type="EMBL" id="CP049889">
    <property type="protein sequence ID" value="QIK51228.1"/>
    <property type="molecule type" value="Genomic_DNA"/>
</dbReference>
<sequence length="281" mass="32977">MDESDIIKPYAEKKEHLSLVRDGSKNVIEKGYTTINFSMASPKTKHPIPLYNHIYSSREEHFQNQNFEIVKGFDAFHSFLGEKNATFVMVRGYDNNAMFQYVQDIGHFFVTRLIDTRYLIHRNQRIKVPDLAKRRKGKINFETEIQGKIYNLKVSHIKVELPIPKDTPLNMVVGYGAKPMKLLTNHAIKGKEDVPRILKGYITRWRIEELFRVQKEEFKLEKNTCHTQVVLARARSSSALAKIKFYLYRFIRRVSKILSFDTLGIKHFHRIEQRSSQLSLC</sequence>
<protein>
    <recommendedName>
        <fullName evidence="3">Transposase</fullName>
    </recommendedName>
</protein>
<evidence type="ECO:0000313" key="1">
    <source>
        <dbReference type="EMBL" id="QIK51228.1"/>
    </source>
</evidence>
<evidence type="ECO:0008006" key="3">
    <source>
        <dbReference type="Google" id="ProtNLM"/>
    </source>
</evidence>
<keyword evidence="2" id="KW-1185">Reference proteome</keyword>
<accession>A0A6G7WGA9</accession>
<reference evidence="1 2" key="1">
    <citation type="journal article" date="2017" name="Int. J. Syst. Evol. Microbiol.">
        <title>Jeotgalibaca porci sp. nov. and Jeotgalibaca arthritidis sp. nov., isolated from pigs, and emended description of the genus Jeotgalibaca.</title>
        <authorList>
            <person name="Zamora L."/>
            <person name="Perez-Sancho M."/>
            <person name="Dominguez L."/>
            <person name="Fernandez-Garayzabal J.F."/>
            <person name="Vela A.I."/>
        </authorList>
    </citation>
    <scope>NUCLEOTIDE SEQUENCE [LARGE SCALE GENOMIC DNA]</scope>
    <source>
        <strain evidence="1 2">CCUG 69148</strain>
    </source>
</reference>